<accession>A0A5N8Y0F2</accession>
<dbReference type="GO" id="GO:0006633">
    <property type="term" value="P:fatty acid biosynthetic process"/>
    <property type="evidence" value="ECO:0007669"/>
    <property type="project" value="TreeGrafter"/>
</dbReference>
<evidence type="ECO:0000259" key="6">
    <source>
        <dbReference type="PROSITE" id="PS50075"/>
    </source>
</evidence>
<evidence type="ECO:0000256" key="5">
    <source>
        <dbReference type="SAM" id="MobiDB-lite"/>
    </source>
</evidence>
<dbReference type="InterPro" id="IPR050091">
    <property type="entry name" value="PKS_NRPS_Biosynth_Enz"/>
</dbReference>
<dbReference type="FunFam" id="1.10.1200.10:FF:000007">
    <property type="entry name" value="Probable polyketide synthase pks17"/>
    <property type="match status" value="1"/>
</dbReference>
<dbReference type="PANTHER" id="PTHR43775">
    <property type="entry name" value="FATTY ACID SYNTHASE"/>
    <property type="match status" value="1"/>
</dbReference>
<comment type="caution">
    <text evidence="7">The sequence shown here is derived from an EMBL/GenBank/DDBJ whole genome shotgun (WGS) entry which is preliminary data.</text>
</comment>
<organism evidence="7 8">
    <name type="scientific">Streptomyces spongiae</name>
    <dbReference type="NCBI Taxonomy" id="565072"/>
    <lineage>
        <taxon>Bacteria</taxon>
        <taxon>Bacillati</taxon>
        <taxon>Actinomycetota</taxon>
        <taxon>Actinomycetes</taxon>
        <taxon>Kitasatosporales</taxon>
        <taxon>Streptomycetaceae</taxon>
        <taxon>Streptomyces</taxon>
    </lineage>
</organism>
<feature type="domain" description="Carrier" evidence="6">
    <location>
        <begin position="568"/>
        <end position="643"/>
    </location>
</feature>
<dbReference type="InterPro" id="IPR057326">
    <property type="entry name" value="KR_dom"/>
</dbReference>
<keyword evidence="1" id="KW-0596">Phosphopantetheine</keyword>
<dbReference type="Gene3D" id="6.10.140.1830">
    <property type="match status" value="1"/>
</dbReference>
<dbReference type="Pfam" id="PF18369">
    <property type="entry name" value="PKS_DE"/>
    <property type="match status" value="1"/>
</dbReference>
<evidence type="ECO:0000313" key="7">
    <source>
        <dbReference type="EMBL" id="MPY64898.1"/>
    </source>
</evidence>
<sequence length="645" mass="66896">AELPTYPFQRRRYWPTPGTAPSPADAGEDSAFWSLVDDADTARIAAETGAGEPELAAVLPALADWRQRSRRRAIAASWSYREVWHPLPATATAPPADRLVVVPATHADDPWVAAVVAALGPGTARVDIDPATADRTTCAAVLTGQPAVVVSLLGIAEEPADARHPAVPAGLAATVALLQALADRPTGARLWCLTRETVSAVPGDTVRHPVQGTLWGLGRVAALEQPALWGGLADLPGTVDARTGGLLAALLTADATEDQLAVRPSGIYARRLLPAGEPTATQPWHTGGTALVTGGTGALGSRLAHWAVSRGATHVLLLSRRGSDAPGAATLTEQLIERGARVTVAACDTADRDALAAHLDALPADQPLSTVIHAAGVSDGDRETTALTPDTLEALLRAKLLGARHLHELTADRDLDAFVLFSSGAASWGSGGQGAYAAANAYLDALAQHRHAAGLTATSVAWGAWGETGMATEPALAAELARRGVHPMDPDTALAALQRALDEDATAMTVTATDWAAFLPAFTAARPSPLLSELDRAAAPRPTEHPEPEGGPSLRERLADLPDVERTRLLLDLVRTEAAATLGHSGADAVPAERALRDLGFDSVSAVDLRNRLKAATGLALPASLVFDHPNAAAVVAHLRTALFP</sequence>
<dbReference type="InterPro" id="IPR009081">
    <property type="entry name" value="PP-bd_ACP"/>
</dbReference>
<dbReference type="Gene3D" id="1.10.1200.10">
    <property type="entry name" value="ACP-like"/>
    <property type="match status" value="1"/>
</dbReference>
<dbReference type="SMART" id="SM01294">
    <property type="entry name" value="PKS_PP_betabranch"/>
    <property type="match status" value="1"/>
</dbReference>
<dbReference type="GO" id="GO:0004312">
    <property type="term" value="F:fatty acid synthase activity"/>
    <property type="evidence" value="ECO:0007669"/>
    <property type="project" value="TreeGrafter"/>
</dbReference>
<dbReference type="Pfam" id="PF08659">
    <property type="entry name" value="KR"/>
    <property type="match status" value="1"/>
</dbReference>
<keyword evidence="8" id="KW-1185">Reference proteome</keyword>
<dbReference type="InterPro" id="IPR036736">
    <property type="entry name" value="ACP-like_sf"/>
</dbReference>
<keyword evidence="3" id="KW-0808">Transferase</keyword>
<dbReference type="Proteomes" id="UP000400924">
    <property type="component" value="Unassembled WGS sequence"/>
</dbReference>
<dbReference type="SUPFAM" id="SSF47336">
    <property type="entry name" value="ACP-like"/>
    <property type="match status" value="1"/>
</dbReference>
<dbReference type="InterPro" id="IPR041618">
    <property type="entry name" value="PKS_DE"/>
</dbReference>
<dbReference type="SUPFAM" id="SSF51735">
    <property type="entry name" value="NAD(P)-binding Rossmann-fold domains"/>
    <property type="match status" value="2"/>
</dbReference>
<dbReference type="GO" id="GO:0017000">
    <property type="term" value="P:antibiotic biosynthetic process"/>
    <property type="evidence" value="ECO:0007669"/>
    <property type="project" value="UniProtKB-ARBA"/>
</dbReference>
<feature type="non-terminal residue" evidence="7">
    <location>
        <position position="1"/>
    </location>
</feature>
<dbReference type="EMBL" id="VJZC01000990">
    <property type="protein sequence ID" value="MPY64898.1"/>
    <property type="molecule type" value="Genomic_DNA"/>
</dbReference>
<dbReference type="SMART" id="SM00823">
    <property type="entry name" value="PKS_PP"/>
    <property type="match status" value="1"/>
</dbReference>
<evidence type="ECO:0000256" key="1">
    <source>
        <dbReference type="ARBA" id="ARBA00022450"/>
    </source>
</evidence>
<dbReference type="CDD" id="cd08952">
    <property type="entry name" value="KR_1_SDR_x"/>
    <property type="match status" value="1"/>
</dbReference>
<keyword evidence="4" id="KW-0511">Multifunctional enzyme</keyword>
<name>A0A5N8Y0F2_9ACTN</name>
<dbReference type="InterPro" id="IPR013968">
    <property type="entry name" value="PKS_KR"/>
</dbReference>
<protein>
    <submittedName>
        <fullName evidence="7">SDR family NAD(P)-dependent oxidoreductase</fullName>
    </submittedName>
</protein>
<dbReference type="InterPro" id="IPR036291">
    <property type="entry name" value="NAD(P)-bd_dom_sf"/>
</dbReference>
<dbReference type="Gene3D" id="3.40.50.720">
    <property type="entry name" value="NAD(P)-binding Rossmann-like Domain"/>
    <property type="match status" value="1"/>
</dbReference>
<dbReference type="OrthoDB" id="9778690at2"/>
<dbReference type="RefSeq" id="WP_152778525.1">
    <property type="nucleotide sequence ID" value="NZ_VJZC01000990.1"/>
</dbReference>
<proteinExistence type="predicted"/>
<dbReference type="SMART" id="SM00822">
    <property type="entry name" value="PKS_KR"/>
    <property type="match status" value="1"/>
</dbReference>
<dbReference type="GO" id="GO:0031177">
    <property type="term" value="F:phosphopantetheine binding"/>
    <property type="evidence" value="ECO:0007669"/>
    <property type="project" value="InterPro"/>
</dbReference>
<dbReference type="AlphaFoldDB" id="A0A5N8Y0F2"/>
<evidence type="ECO:0000256" key="4">
    <source>
        <dbReference type="ARBA" id="ARBA00023268"/>
    </source>
</evidence>
<dbReference type="InterPro" id="IPR020806">
    <property type="entry name" value="PKS_PP-bd"/>
</dbReference>
<keyword evidence="2" id="KW-0597">Phosphoprotein</keyword>
<dbReference type="PROSITE" id="PS50075">
    <property type="entry name" value="CARRIER"/>
    <property type="match status" value="1"/>
</dbReference>
<evidence type="ECO:0000256" key="2">
    <source>
        <dbReference type="ARBA" id="ARBA00022553"/>
    </source>
</evidence>
<reference evidence="7 8" key="1">
    <citation type="submission" date="2019-07" db="EMBL/GenBank/DDBJ databases">
        <title>New species of Amycolatopsis and Streptomyces.</title>
        <authorList>
            <person name="Duangmal K."/>
            <person name="Teo W.F.A."/>
            <person name="Lipun K."/>
        </authorList>
    </citation>
    <scope>NUCLEOTIDE SEQUENCE [LARGE SCALE GENOMIC DNA]</scope>
    <source>
        <strain evidence="7 8">NBRC 106415</strain>
    </source>
</reference>
<dbReference type="Pfam" id="PF00550">
    <property type="entry name" value="PP-binding"/>
    <property type="match status" value="1"/>
</dbReference>
<dbReference type="PANTHER" id="PTHR43775:SF51">
    <property type="entry name" value="INACTIVE PHENOLPHTHIOCEROL SYNTHESIS POLYKETIDE SYNTHASE TYPE I PKS1-RELATED"/>
    <property type="match status" value="1"/>
</dbReference>
<gene>
    <name evidence="7" type="ORF">FNH08_49465</name>
</gene>
<dbReference type="InterPro" id="IPR006162">
    <property type="entry name" value="Ppantetheine_attach_site"/>
</dbReference>
<feature type="non-terminal residue" evidence="7">
    <location>
        <position position="645"/>
    </location>
</feature>
<evidence type="ECO:0000256" key="3">
    <source>
        <dbReference type="ARBA" id="ARBA00022679"/>
    </source>
</evidence>
<dbReference type="PROSITE" id="PS00012">
    <property type="entry name" value="PHOSPHOPANTETHEINE"/>
    <property type="match status" value="1"/>
</dbReference>
<evidence type="ECO:0000313" key="8">
    <source>
        <dbReference type="Proteomes" id="UP000400924"/>
    </source>
</evidence>
<feature type="region of interest" description="Disordered" evidence="5">
    <location>
        <begin position="537"/>
        <end position="559"/>
    </location>
</feature>